<sequence length="264" mass="29204">MLSLASSSRSSVCSTYFFKDQNALGFFLEKQRINGSLMTEGRATDPVQADAAEALREKTECEPPDVPRHGGGAVCPWPSSPGRSGRTGTCRMAMAWSGDAMKALSVEATTLARAKPPRPGGRTKLMENGFRSLVSFRRKAYLQRYHYIILEENSHSTRQINKHVSRIPLSRFEETAPPPRTRRAAHLLPMSAKAKAWTVLQSTLPGKRRLASLATDLLKARYRKRRCGRRLAYSTSVVVFPVPAGGQRGALRQGHMTSIVHLVT</sequence>
<dbReference type="EMBL" id="SRLO01001660">
    <property type="protein sequence ID" value="TNN36102.1"/>
    <property type="molecule type" value="Genomic_DNA"/>
</dbReference>
<name>A0A4Z2F6W5_9TELE</name>
<keyword evidence="3" id="KW-1185">Reference proteome</keyword>
<gene>
    <name evidence="2" type="ORF">EYF80_053730</name>
</gene>
<dbReference type="Proteomes" id="UP000314294">
    <property type="component" value="Unassembled WGS sequence"/>
</dbReference>
<comment type="caution">
    <text evidence="2">The sequence shown here is derived from an EMBL/GenBank/DDBJ whole genome shotgun (WGS) entry which is preliminary data.</text>
</comment>
<dbReference type="AlphaFoldDB" id="A0A4Z2F6W5"/>
<evidence type="ECO:0000313" key="3">
    <source>
        <dbReference type="Proteomes" id="UP000314294"/>
    </source>
</evidence>
<protein>
    <submittedName>
        <fullName evidence="2">Uncharacterized protein</fullName>
    </submittedName>
</protein>
<accession>A0A4Z2F6W5</accession>
<organism evidence="2 3">
    <name type="scientific">Liparis tanakae</name>
    <name type="common">Tanaka's snailfish</name>
    <dbReference type="NCBI Taxonomy" id="230148"/>
    <lineage>
        <taxon>Eukaryota</taxon>
        <taxon>Metazoa</taxon>
        <taxon>Chordata</taxon>
        <taxon>Craniata</taxon>
        <taxon>Vertebrata</taxon>
        <taxon>Euteleostomi</taxon>
        <taxon>Actinopterygii</taxon>
        <taxon>Neopterygii</taxon>
        <taxon>Teleostei</taxon>
        <taxon>Neoteleostei</taxon>
        <taxon>Acanthomorphata</taxon>
        <taxon>Eupercaria</taxon>
        <taxon>Perciformes</taxon>
        <taxon>Cottioidei</taxon>
        <taxon>Cottales</taxon>
        <taxon>Liparidae</taxon>
        <taxon>Liparis</taxon>
    </lineage>
</organism>
<feature type="region of interest" description="Disordered" evidence="1">
    <location>
        <begin position="61"/>
        <end position="82"/>
    </location>
</feature>
<reference evidence="2 3" key="1">
    <citation type="submission" date="2019-03" db="EMBL/GenBank/DDBJ databases">
        <title>First draft genome of Liparis tanakae, snailfish: a comprehensive survey of snailfish specific genes.</title>
        <authorList>
            <person name="Kim W."/>
            <person name="Song I."/>
            <person name="Jeong J.-H."/>
            <person name="Kim D."/>
            <person name="Kim S."/>
            <person name="Ryu S."/>
            <person name="Song J.Y."/>
            <person name="Lee S.K."/>
        </authorList>
    </citation>
    <scope>NUCLEOTIDE SEQUENCE [LARGE SCALE GENOMIC DNA]</scope>
    <source>
        <tissue evidence="2">Muscle</tissue>
    </source>
</reference>
<proteinExistence type="predicted"/>
<evidence type="ECO:0000256" key="1">
    <source>
        <dbReference type="SAM" id="MobiDB-lite"/>
    </source>
</evidence>
<evidence type="ECO:0000313" key="2">
    <source>
        <dbReference type="EMBL" id="TNN36102.1"/>
    </source>
</evidence>